<evidence type="ECO:0000313" key="3">
    <source>
        <dbReference type="Proteomes" id="UP001152872"/>
    </source>
</evidence>
<dbReference type="EMBL" id="VBTY01000207">
    <property type="protein sequence ID" value="MDG3496623.1"/>
    <property type="molecule type" value="Genomic_DNA"/>
</dbReference>
<comment type="caution">
    <text evidence="2">The sequence shown here is derived from an EMBL/GenBank/DDBJ whole genome shotgun (WGS) entry which is preliminary data.</text>
</comment>
<dbReference type="Proteomes" id="UP001152872">
    <property type="component" value="Unassembled WGS sequence"/>
</dbReference>
<accession>A0A9X4MC10</accession>
<protein>
    <submittedName>
        <fullName evidence="2">Uncharacterized protein</fullName>
    </submittedName>
</protein>
<gene>
    <name evidence="2" type="ORF">FEV09_18960</name>
</gene>
<dbReference type="AlphaFoldDB" id="A0A9X4MC10"/>
<keyword evidence="3" id="KW-1185">Reference proteome</keyword>
<feature type="region of interest" description="Disordered" evidence="1">
    <location>
        <begin position="18"/>
        <end position="40"/>
    </location>
</feature>
<evidence type="ECO:0000256" key="1">
    <source>
        <dbReference type="SAM" id="MobiDB-lite"/>
    </source>
</evidence>
<organism evidence="2 3">
    <name type="scientific">Pseudanabaena catenata USMAC16</name>
    <dbReference type="NCBI Taxonomy" id="1855837"/>
    <lineage>
        <taxon>Bacteria</taxon>
        <taxon>Bacillati</taxon>
        <taxon>Cyanobacteriota</taxon>
        <taxon>Cyanophyceae</taxon>
        <taxon>Pseudanabaenales</taxon>
        <taxon>Pseudanabaenaceae</taxon>
        <taxon>Pseudanabaena</taxon>
    </lineage>
</organism>
<evidence type="ECO:0000313" key="2">
    <source>
        <dbReference type="EMBL" id="MDG3496623.1"/>
    </source>
</evidence>
<proteinExistence type="predicted"/>
<name>A0A9X4MC10_9CYAN</name>
<dbReference type="RefSeq" id="WP_267879019.1">
    <property type="nucleotide sequence ID" value="NZ_VBTY01000207.1"/>
</dbReference>
<sequence>MTHKLSALSLVANNLPSIPLKKGEEENPPFLRGIDGGSTD</sequence>
<reference evidence="2" key="1">
    <citation type="submission" date="2019-05" db="EMBL/GenBank/DDBJ databases">
        <title>Whole genome sequencing of Pseudanabaena catenata USMAC16.</title>
        <authorList>
            <person name="Khan Z."/>
            <person name="Omar W.M."/>
            <person name="Convey P."/>
            <person name="Merican F."/>
            <person name="Najimudin N."/>
        </authorList>
    </citation>
    <scope>NUCLEOTIDE SEQUENCE</scope>
    <source>
        <strain evidence="2">USMAC16</strain>
    </source>
</reference>